<dbReference type="AlphaFoldDB" id="A0AAU8HTS2"/>
<evidence type="ECO:0000256" key="1">
    <source>
        <dbReference type="SAM" id="Phobius"/>
    </source>
</evidence>
<dbReference type="RefSeq" id="WP_353893138.1">
    <property type="nucleotide sequence ID" value="NZ_CP159485.1"/>
</dbReference>
<protein>
    <recommendedName>
        <fullName evidence="3">Oxaloacetate decarboxylase gamma subunit</fullName>
    </recommendedName>
</protein>
<sequence>MNIFSEFAQLLYELTGVNVALLLAFGFFTGVLVVFSATLLMTLYNLLATRA</sequence>
<accession>A0AAU8HTS2</accession>
<keyword evidence="1" id="KW-0812">Transmembrane</keyword>
<evidence type="ECO:0008006" key="3">
    <source>
        <dbReference type="Google" id="ProtNLM"/>
    </source>
</evidence>
<reference evidence="2" key="1">
    <citation type="journal article" date="2018" name="Antonie Van Leeuwenhoek">
        <title>Proteinivorax hydrogeniformans sp. nov., an anaerobic, haloalkaliphilic bacterium fermenting proteinaceous compounds with high hydrogen production.</title>
        <authorList>
            <person name="Boltyanskaya Y."/>
            <person name="Detkova E."/>
            <person name="Pimenov N."/>
            <person name="Kevbrin V."/>
        </authorList>
    </citation>
    <scope>NUCLEOTIDE SEQUENCE</scope>
    <source>
        <strain evidence="2">Z-710</strain>
    </source>
</reference>
<evidence type="ECO:0000313" key="2">
    <source>
        <dbReference type="EMBL" id="XCI28585.1"/>
    </source>
</evidence>
<dbReference type="EMBL" id="CP159485">
    <property type="protein sequence ID" value="XCI28585.1"/>
    <property type="molecule type" value="Genomic_DNA"/>
</dbReference>
<organism evidence="2">
    <name type="scientific">Proteinivorax hydrogeniformans</name>
    <dbReference type="NCBI Taxonomy" id="1826727"/>
    <lineage>
        <taxon>Bacteria</taxon>
        <taxon>Bacillati</taxon>
        <taxon>Bacillota</taxon>
        <taxon>Clostridia</taxon>
        <taxon>Eubacteriales</taxon>
        <taxon>Proteinivoracaceae</taxon>
        <taxon>Proteinivorax</taxon>
    </lineage>
</organism>
<keyword evidence="1" id="KW-0472">Membrane</keyword>
<feature type="transmembrane region" description="Helical" evidence="1">
    <location>
        <begin position="20"/>
        <end position="47"/>
    </location>
</feature>
<proteinExistence type="predicted"/>
<keyword evidence="1" id="KW-1133">Transmembrane helix</keyword>
<reference evidence="2" key="2">
    <citation type="submission" date="2024-06" db="EMBL/GenBank/DDBJ databases">
        <authorList>
            <person name="Petrova K.O."/>
            <person name="Toshchakov S.V."/>
            <person name="Boltjanskaja Y.V."/>
            <person name="Kevbrin V.V."/>
        </authorList>
    </citation>
    <scope>NUCLEOTIDE SEQUENCE</scope>
    <source>
        <strain evidence="2">Z-710</strain>
    </source>
</reference>
<name>A0AAU8HTS2_9FIRM</name>
<gene>
    <name evidence="2" type="ORF">PRVXH_002549</name>
</gene>